<organism evidence="1 2">
    <name type="scientific">Flagellimonas allohymeniacidonis</name>
    <dbReference type="NCBI Taxonomy" id="2517819"/>
    <lineage>
        <taxon>Bacteria</taxon>
        <taxon>Pseudomonadati</taxon>
        <taxon>Bacteroidota</taxon>
        <taxon>Flavobacteriia</taxon>
        <taxon>Flavobacteriales</taxon>
        <taxon>Flavobacteriaceae</taxon>
        <taxon>Flagellimonas</taxon>
    </lineage>
</organism>
<dbReference type="OrthoDB" id="680581at2"/>
<name>A0A4Q8QME8_9FLAO</name>
<dbReference type="Proteomes" id="UP000291981">
    <property type="component" value="Unassembled WGS sequence"/>
</dbReference>
<sequence>MKEIKEILSEIILLTNQIELEYPELYKFLEEQPMTIPAENNPKIDRDTLEDYMNGLRQLLEHYVEEHQLRRV</sequence>
<reference evidence="1 2" key="1">
    <citation type="submission" date="2019-02" db="EMBL/GenBank/DDBJ databases">
        <title>Draft genome sequence of Muricauda sp. 176CP4-71.</title>
        <authorList>
            <person name="Park J.-S."/>
        </authorList>
    </citation>
    <scope>NUCLEOTIDE SEQUENCE [LARGE SCALE GENOMIC DNA]</scope>
    <source>
        <strain evidence="1 2">176CP4-71</strain>
    </source>
</reference>
<gene>
    <name evidence="1" type="ORF">EW142_01065</name>
</gene>
<keyword evidence="2" id="KW-1185">Reference proteome</keyword>
<dbReference type="AlphaFoldDB" id="A0A4Q8QME8"/>
<evidence type="ECO:0000313" key="1">
    <source>
        <dbReference type="EMBL" id="TAI49789.1"/>
    </source>
</evidence>
<protein>
    <submittedName>
        <fullName evidence="1">Uncharacterized protein</fullName>
    </submittedName>
</protein>
<evidence type="ECO:0000313" key="2">
    <source>
        <dbReference type="Proteomes" id="UP000291981"/>
    </source>
</evidence>
<comment type="caution">
    <text evidence="1">The sequence shown here is derived from an EMBL/GenBank/DDBJ whole genome shotgun (WGS) entry which is preliminary data.</text>
</comment>
<proteinExistence type="predicted"/>
<accession>A0A4Q8QME8</accession>
<dbReference type="EMBL" id="SGIU01000001">
    <property type="protein sequence ID" value="TAI49789.1"/>
    <property type="molecule type" value="Genomic_DNA"/>
</dbReference>